<gene>
    <name evidence="2" type="ORF">ACFQ11_36695</name>
</gene>
<dbReference type="Proteomes" id="UP001596972">
    <property type="component" value="Unassembled WGS sequence"/>
</dbReference>
<dbReference type="EMBL" id="JBHTJA010000187">
    <property type="protein sequence ID" value="MFD0905961.1"/>
    <property type="molecule type" value="Genomic_DNA"/>
</dbReference>
<feature type="region of interest" description="Disordered" evidence="1">
    <location>
        <begin position="7"/>
        <end position="115"/>
    </location>
</feature>
<evidence type="ECO:0008006" key="4">
    <source>
        <dbReference type="Google" id="ProtNLM"/>
    </source>
</evidence>
<feature type="compositionally biased region" description="Low complexity" evidence="1">
    <location>
        <begin position="55"/>
        <end position="75"/>
    </location>
</feature>
<organism evidence="2 3">
    <name type="scientific">Actinomadura sediminis</name>
    <dbReference type="NCBI Taxonomy" id="1038904"/>
    <lineage>
        <taxon>Bacteria</taxon>
        <taxon>Bacillati</taxon>
        <taxon>Actinomycetota</taxon>
        <taxon>Actinomycetes</taxon>
        <taxon>Streptosporangiales</taxon>
        <taxon>Thermomonosporaceae</taxon>
        <taxon>Actinomadura</taxon>
    </lineage>
</organism>
<evidence type="ECO:0000313" key="3">
    <source>
        <dbReference type="Proteomes" id="UP001596972"/>
    </source>
</evidence>
<proteinExistence type="predicted"/>
<feature type="non-terminal residue" evidence="2">
    <location>
        <position position="1"/>
    </location>
</feature>
<evidence type="ECO:0000313" key="2">
    <source>
        <dbReference type="EMBL" id="MFD0905961.1"/>
    </source>
</evidence>
<protein>
    <recommendedName>
        <fullName evidence="4">Serine/threonine protein kinase</fullName>
    </recommendedName>
</protein>
<accession>A0ABW3F1I7</accession>
<evidence type="ECO:0000256" key="1">
    <source>
        <dbReference type="SAM" id="MobiDB-lite"/>
    </source>
</evidence>
<reference evidence="3" key="1">
    <citation type="journal article" date="2019" name="Int. J. Syst. Evol. Microbiol.">
        <title>The Global Catalogue of Microorganisms (GCM) 10K type strain sequencing project: providing services to taxonomists for standard genome sequencing and annotation.</title>
        <authorList>
            <consortium name="The Broad Institute Genomics Platform"/>
            <consortium name="The Broad Institute Genome Sequencing Center for Infectious Disease"/>
            <person name="Wu L."/>
            <person name="Ma J."/>
        </authorList>
    </citation>
    <scope>NUCLEOTIDE SEQUENCE [LARGE SCALE GENOMIC DNA]</scope>
    <source>
        <strain evidence="3">JCM 31202</strain>
    </source>
</reference>
<keyword evidence="3" id="KW-1185">Reference proteome</keyword>
<name>A0ABW3F1I7_9ACTN</name>
<feature type="compositionally biased region" description="Gly residues" evidence="1">
    <location>
        <begin position="90"/>
        <end position="104"/>
    </location>
</feature>
<sequence length="213" mass="20556">VAVALVAGAGGAWAAMRSGGDGGERTAAADDRAAAQDGTAGLVEPTTESADGKSAKPSPSKSGSATPKQSTKTQKPGGGGGAQPTTGRTPGTGGGTSGGGGGGSAPAPEPANKYTPQQACGGGYSVLRSMSVPGGRAYLLYSNATQKNCAVTMKTRNVGTKSSVSTFVQAQGKGQVSDGGSFAWYAGPVYVHAPGVCVRYGGNGSASSYGNCG</sequence>
<feature type="compositionally biased region" description="Basic and acidic residues" evidence="1">
    <location>
        <begin position="22"/>
        <end position="34"/>
    </location>
</feature>
<comment type="caution">
    <text evidence="2">The sequence shown here is derived from an EMBL/GenBank/DDBJ whole genome shotgun (WGS) entry which is preliminary data.</text>
</comment>